<dbReference type="InterPro" id="IPR024455">
    <property type="entry name" value="Phage_capsid"/>
</dbReference>
<gene>
    <name evidence="4" type="ORF">NCTC8081_00802</name>
</gene>
<feature type="coiled-coil region" evidence="2">
    <location>
        <begin position="3"/>
        <end position="60"/>
    </location>
</feature>
<sequence>MLKAQLQKMIDKKINQRKALKDKADKATTVEELRGIQSEADALGSEIDELRSILNSKEEDIDDGSDDDEINKRSKILGGERFNPLSTYGMRDKNNNLGNDLEYRTAFMKCVLGGTPIPDDVVPAEERAAATTVTSDIGVLIPKTVMNKIIEKLKFYGNIFTRVTITNIKGGVSIPKASAKPVATWVSEGKVADKQKKEVKGSVVFAYHKLQCRVAVSLEADTTSLAIFESTVIDNVSEAMIIAIEEAIIKGSGTGQPLGIINDTSIEESQKIAVAEKDLGSWKAWSKILAKVPLSKRNGAVIILNSETYEGDICGMVDANGQPVARTTYGIDGTETYRFKGKEVIQVEDHLPSFEAAENDAVFGIIVNLKDYMFNSNLQTAIKRYFDEDTDEWITKATALGDGKLSDSQGVILLKKKAIAERSNEVEERI</sequence>
<feature type="domain" description="Phage capsid-like C-terminal" evidence="3">
    <location>
        <begin position="138"/>
        <end position="415"/>
    </location>
</feature>
<dbReference type="Pfam" id="PF05065">
    <property type="entry name" value="Phage_capsid"/>
    <property type="match status" value="1"/>
</dbReference>
<comment type="subcellular location">
    <subcellularLocation>
        <location evidence="1">Virion</location>
    </subcellularLocation>
</comment>
<evidence type="ECO:0000256" key="2">
    <source>
        <dbReference type="SAM" id="Coils"/>
    </source>
</evidence>
<protein>
    <submittedName>
        <fullName evidence="4">Phage major capsid protein, HK97 family</fullName>
    </submittedName>
</protein>
<evidence type="ECO:0000313" key="4">
    <source>
        <dbReference type="EMBL" id="SQC06689.1"/>
    </source>
</evidence>
<accession>A0A2X3E4H7</accession>
<name>A0A2X3E4H7_CLOPF</name>
<dbReference type="AlphaFoldDB" id="A0A2X3E4H7"/>
<dbReference type="Proteomes" id="UP000250234">
    <property type="component" value="Unassembled WGS sequence"/>
</dbReference>
<evidence type="ECO:0000259" key="3">
    <source>
        <dbReference type="Pfam" id="PF05065"/>
    </source>
</evidence>
<dbReference type="EMBL" id="UAWO01000002">
    <property type="protein sequence ID" value="SQC06689.1"/>
    <property type="molecule type" value="Genomic_DNA"/>
</dbReference>
<evidence type="ECO:0000256" key="1">
    <source>
        <dbReference type="ARBA" id="ARBA00004328"/>
    </source>
</evidence>
<evidence type="ECO:0000313" key="5">
    <source>
        <dbReference type="Proteomes" id="UP000250234"/>
    </source>
</evidence>
<dbReference type="NCBIfam" id="TIGR01554">
    <property type="entry name" value="major_cap_HK97"/>
    <property type="match status" value="1"/>
</dbReference>
<dbReference type="SUPFAM" id="SSF56563">
    <property type="entry name" value="Major capsid protein gp5"/>
    <property type="match status" value="1"/>
</dbReference>
<proteinExistence type="predicted"/>
<organism evidence="4 5">
    <name type="scientific">Clostridium perfringens</name>
    <dbReference type="NCBI Taxonomy" id="1502"/>
    <lineage>
        <taxon>Bacteria</taxon>
        <taxon>Bacillati</taxon>
        <taxon>Bacillota</taxon>
        <taxon>Clostridia</taxon>
        <taxon>Eubacteriales</taxon>
        <taxon>Clostridiaceae</taxon>
        <taxon>Clostridium</taxon>
    </lineage>
</organism>
<dbReference type="InterPro" id="IPR054612">
    <property type="entry name" value="Phage_capsid-like_C"/>
</dbReference>
<dbReference type="RefSeq" id="WP_111945434.1">
    <property type="nucleotide sequence ID" value="NZ_UAWO01000002.1"/>
</dbReference>
<keyword evidence="2" id="KW-0175">Coiled coil</keyword>
<reference evidence="4 5" key="1">
    <citation type="submission" date="2018-06" db="EMBL/GenBank/DDBJ databases">
        <authorList>
            <consortium name="Pathogen Informatics"/>
            <person name="Doyle S."/>
        </authorList>
    </citation>
    <scope>NUCLEOTIDE SEQUENCE [LARGE SCALE GENOMIC DNA]</scope>
    <source>
        <strain evidence="4 5">NCTC8081</strain>
    </source>
</reference>